<name>A0A9N9BMT0_9GLOM</name>
<dbReference type="Proteomes" id="UP000789396">
    <property type="component" value="Unassembled WGS sequence"/>
</dbReference>
<gene>
    <name evidence="1" type="ORF">RFULGI_LOCUS5395</name>
</gene>
<accession>A0A9N9BMT0</accession>
<sequence length="167" mass="19087">MDEASENCEETTIDQEGDFDILTFATKERFYKLGSSILRKSGGGIFKRGIKDFEPDGSIRQNDLLTESLNTLQNFLQEERKQVFTKLQIIQRCNIDLPMDNDQRSTYTIDFHVYKQSDNNKYKKKNPGMPFFHVVVACAESDQPPVLSTLENLFKTGNSSVLFAVVD</sequence>
<dbReference type="PANTHER" id="PTHR21027:SF1">
    <property type="entry name" value="TRNA-SPLICING ENDONUCLEASE SUBUNIT SEN54"/>
    <property type="match status" value="1"/>
</dbReference>
<dbReference type="GO" id="GO:0000379">
    <property type="term" value="P:tRNA-type intron splice site recognition and cleavage"/>
    <property type="evidence" value="ECO:0007669"/>
    <property type="project" value="TreeGrafter"/>
</dbReference>
<proteinExistence type="predicted"/>
<protein>
    <submittedName>
        <fullName evidence="1">19620_t:CDS:1</fullName>
    </submittedName>
</protein>
<dbReference type="OrthoDB" id="408683at2759"/>
<dbReference type="PANTHER" id="PTHR21027">
    <property type="entry name" value="TRNA-SPLICING ENDONUCLEASE SUBUNIT SEN54"/>
    <property type="match status" value="1"/>
</dbReference>
<evidence type="ECO:0000313" key="1">
    <source>
        <dbReference type="EMBL" id="CAG8569537.1"/>
    </source>
</evidence>
<keyword evidence="2" id="KW-1185">Reference proteome</keyword>
<dbReference type="EMBL" id="CAJVPZ010006109">
    <property type="protein sequence ID" value="CAG8569537.1"/>
    <property type="molecule type" value="Genomic_DNA"/>
</dbReference>
<comment type="caution">
    <text evidence="1">The sequence shown here is derived from an EMBL/GenBank/DDBJ whole genome shotgun (WGS) entry which is preliminary data.</text>
</comment>
<dbReference type="AlphaFoldDB" id="A0A9N9BMT0"/>
<organism evidence="1 2">
    <name type="scientific">Racocetra fulgida</name>
    <dbReference type="NCBI Taxonomy" id="60492"/>
    <lineage>
        <taxon>Eukaryota</taxon>
        <taxon>Fungi</taxon>
        <taxon>Fungi incertae sedis</taxon>
        <taxon>Mucoromycota</taxon>
        <taxon>Glomeromycotina</taxon>
        <taxon>Glomeromycetes</taxon>
        <taxon>Diversisporales</taxon>
        <taxon>Gigasporaceae</taxon>
        <taxon>Racocetra</taxon>
    </lineage>
</organism>
<reference evidence="1" key="1">
    <citation type="submission" date="2021-06" db="EMBL/GenBank/DDBJ databases">
        <authorList>
            <person name="Kallberg Y."/>
            <person name="Tangrot J."/>
            <person name="Rosling A."/>
        </authorList>
    </citation>
    <scope>NUCLEOTIDE SEQUENCE</scope>
    <source>
        <strain evidence="1">IN212</strain>
    </source>
</reference>
<dbReference type="GO" id="GO:0000214">
    <property type="term" value="C:tRNA-intron endonuclease complex"/>
    <property type="evidence" value="ECO:0007669"/>
    <property type="project" value="TreeGrafter"/>
</dbReference>
<evidence type="ECO:0000313" key="2">
    <source>
        <dbReference type="Proteomes" id="UP000789396"/>
    </source>
</evidence>
<feature type="non-terminal residue" evidence="1">
    <location>
        <position position="167"/>
    </location>
</feature>
<dbReference type="InterPro" id="IPR024337">
    <property type="entry name" value="tRNA_splic_suSen54"/>
</dbReference>